<organism evidence="1 2">
    <name type="scientific">Lojkania enalia</name>
    <dbReference type="NCBI Taxonomy" id="147567"/>
    <lineage>
        <taxon>Eukaryota</taxon>
        <taxon>Fungi</taxon>
        <taxon>Dikarya</taxon>
        <taxon>Ascomycota</taxon>
        <taxon>Pezizomycotina</taxon>
        <taxon>Dothideomycetes</taxon>
        <taxon>Pleosporomycetidae</taxon>
        <taxon>Pleosporales</taxon>
        <taxon>Pleosporales incertae sedis</taxon>
        <taxon>Lojkania</taxon>
    </lineage>
</organism>
<comment type="caution">
    <text evidence="1">The sequence shown here is derived from an EMBL/GenBank/DDBJ whole genome shotgun (WGS) entry which is preliminary data.</text>
</comment>
<proteinExistence type="predicted"/>
<feature type="non-terminal residue" evidence="1">
    <location>
        <position position="1"/>
    </location>
</feature>
<reference evidence="2" key="1">
    <citation type="journal article" date="2020" name="Stud. Mycol.">
        <title>101 Dothideomycetes genomes: A test case for predicting lifestyles and emergence of pathogens.</title>
        <authorList>
            <person name="Haridas S."/>
            <person name="Albert R."/>
            <person name="Binder M."/>
            <person name="Bloem J."/>
            <person name="LaButti K."/>
            <person name="Salamov A."/>
            <person name="Andreopoulos B."/>
            <person name="Baker S."/>
            <person name="Barry K."/>
            <person name="Bills G."/>
            <person name="Bluhm B."/>
            <person name="Cannon C."/>
            <person name="Castanera R."/>
            <person name="Culley D."/>
            <person name="Daum C."/>
            <person name="Ezra D."/>
            <person name="Gonzalez J."/>
            <person name="Henrissat B."/>
            <person name="Kuo A."/>
            <person name="Liang C."/>
            <person name="Lipzen A."/>
            <person name="Lutzoni F."/>
            <person name="Magnuson J."/>
            <person name="Mondo S."/>
            <person name="Nolan M."/>
            <person name="Ohm R."/>
            <person name="Pangilinan J."/>
            <person name="Park H.-J."/>
            <person name="Ramirez L."/>
            <person name="Alfaro M."/>
            <person name="Sun H."/>
            <person name="Tritt A."/>
            <person name="Yoshinaga Y."/>
            <person name="Zwiers L.-H."/>
            <person name="Turgeon B."/>
            <person name="Goodwin S."/>
            <person name="Spatafora J."/>
            <person name="Crous P."/>
            <person name="Grigoriev I."/>
        </authorList>
    </citation>
    <scope>NUCLEOTIDE SEQUENCE [LARGE SCALE GENOMIC DNA]</scope>
    <source>
        <strain evidence="2">CBS 304.66</strain>
    </source>
</reference>
<accession>A0A9P4KHE0</accession>
<sequence length="62" mass="6984">QGRGLLRIASARWEVLSFTSYPETGDWMLVFTHKSIFTSPAVNLMCRNKGGFCESELKSLES</sequence>
<name>A0A9P4KHE0_9PLEO</name>
<protein>
    <submittedName>
        <fullName evidence="1">Uncharacterized protein</fullName>
    </submittedName>
</protein>
<dbReference type="AlphaFoldDB" id="A0A9P4KHE0"/>
<evidence type="ECO:0000313" key="2">
    <source>
        <dbReference type="Proteomes" id="UP000800093"/>
    </source>
</evidence>
<dbReference type="OrthoDB" id="9975758at2759"/>
<dbReference type="Proteomes" id="UP000800093">
    <property type="component" value="Unassembled WGS sequence"/>
</dbReference>
<dbReference type="EMBL" id="ML986584">
    <property type="protein sequence ID" value="KAF2268883.1"/>
    <property type="molecule type" value="Genomic_DNA"/>
</dbReference>
<keyword evidence="2" id="KW-1185">Reference proteome</keyword>
<gene>
    <name evidence="1" type="ORF">CC78DRAFT_454201</name>
</gene>
<evidence type="ECO:0000313" key="1">
    <source>
        <dbReference type="EMBL" id="KAF2268883.1"/>
    </source>
</evidence>